<evidence type="ECO:0000313" key="1">
    <source>
        <dbReference type="Proteomes" id="UP000887576"/>
    </source>
</evidence>
<dbReference type="Proteomes" id="UP000887576">
    <property type="component" value="Unplaced"/>
</dbReference>
<protein>
    <submittedName>
        <fullName evidence="2">Uncharacterized protein</fullName>
    </submittedName>
</protein>
<accession>A0AC34R6C3</accession>
<organism evidence="1 2">
    <name type="scientific">Panagrolaimus sp. JU765</name>
    <dbReference type="NCBI Taxonomy" id="591449"/>
    <lineage>
        <taxon>Eukaryota</taxon>
        <taxon>Metazoa</taxon>
        <taxon>Ecdysozoa</taxon>
        <taxon>Nematoda</taxon>
        <taxon>Chromadorea</taxon>
        <taxon>Rhabditida</taxon>
        <taxon>Tylenchina</taxon>
        <taxon>Panagrolaimomorpha</taxon>
        <taxon>Panagrolaimoidea</taxon>
        <taxon>Panagrolaimidae</taxon>
        <taxon>Panagrolaimus</taxon>
    </lineage>
</organism>
<sequence length="92" mass="10336">MSIVMINIIYGIKSDLYYFVFTIISFTAHSIRSVEFAITIERFIATANSENYGHGKKFKYFGPLLLIICIGSGLYIGCFVGVGKFYLSTLDL</sequence>
<name>A0AC34R6C3_9BILA</name>
<reference evidence="2" key="1">
    <citation type="submission" date="2022-11" db="UniProtKB">
        <authorList>
            <consortium name="WormBaseParasite"/>
        </authorList>
    </citation>
    <scope>IDENTIFICATION</scope>
</reference>
<proteinExistence type="predicted"/>
<evidence type="ECO:0000313" key="2">
    <source>
        <dbReference type="WBParaSite" id="JU765_v2.g3785.t1"/>
    </source>
</evidence>
<dbReference type="WBParaSite" id="JU765_v2.g3785.t1">
    <property type="protein sequence ID" value="JU765_v2.g3785.t1"/>
    <property type="gene ID" value="JU765_v2.g3785"/>
</dbReference>